<dbReference type="OrthoDB" id="3000294at2759"/>
<organism evidence="1 2">
    <name type="scientific">Asterophora parasitica</name>
    <dbReference type="NCBI Taxonomy" id="117018"/>
    <lineage>
        <taxon>Eukaryota</taxon>
        <taxon>Fungi</taxon>
        <taxon>Dikarya</taxon>
        <taxon>Basidiomycota</taxon>
        <taxon>Agaricomycotina</taxon>
        <taxon>Agaricomycetes</taxon>
        <taxon>Agaricomycetidae</taxon>
        <taxon>Agaricales</taxon>
        <taxon>Tricholomatineae</taxon>
        <taxon>Lyophyllaceae</taxon>
        <taxon>Asterophora</taxon>
    </lineage>
</organism>
<reference evidence="1" key="2">
    <citation type="submission" date="2021-10" db="EMBL/GenBank/DDBJ databases">
        <title>Phylogenomics reveals ancestral predisposition of the termite-cultivated fungus Termitomyces towards a domesticated lifestyle.</title>
        <authorList>
            <person name="Auxier B."/>
            <person name="Grum-Grzhimaylo A."/>
            <person name="Cardenas M.E."/>
            <person name="Lodge J.D."/>
            <person name="Laessoe T."/>
            <person name="Pedersen O."/>
            <person name="Smith M.E."/>
            <person name="Kuyper T.W."/>
            <person name="Franco-Molano E.A."/>
            <person name="Baroni T.J."/>
            <person name="Aanen D.K."/>
        </authorList>
    </citation>
    <scope>NUCLEOTIDE SEQUENCE</scope>
    <source>
        <strain evidence="1">AP01</strain>
        <tissue evidence="1">Mycelium</tissue>
    </source>
</reference>
<dbReference type="Gene3D" id="1.25.10.10">
    <property type="entry name" value="Leucine-rich Repeat Variant"/>
    <property type="match status" value="1"/>
</dbReference>
<proteinExistence type="predicted"/>
<comment type="caution">
    <text evidence="1">The sequence shown here is derived from an EMBL/GenBank/DDBJ whole genome shotgun (WGS) entry which is preliminary data.</text>
</comment>
<dbReference type="EMBL" id="JABCKV010000970">
    <property type="protein sequence ID" value="KAG5640243.1"/>
    <property type="molecule type" value="Genomic_DNA"/>
</dbReference>
<protein>
    <submittedName>
        <fullName evidence="1">Uncharacterized protein</fullName>
    </submittedName>
</protein>
<dbReference type="SUPFAM" id="SSF48371">
    <property type="entry name" value="ARM repeat"/>
    <property type="match status" value="1"/>
</dbReference>
<accession>A0A9P7K7Q7</accession>
<keyword evidence="2" id="KW-1185">Reference proteome</keyword>
<sequence>MSETSFLPILSQIDVERAAQLIHQAYAPPTTSTSPDDLKRLQHELFELQKRPEAWGLVIPFLEHSDSNVQFFGAHTAQVKIARDWYARMSSLYVF</sequence>
<dbReference type="InterPro" id="IPR011989">
    <property type="entry name" value="ARM-like"/>
</dbReference>
<evidence type="ECO:0000313" key="1">
    <source>
        <dbReference type="EMBL" id="KAG5640243.1"/>
    </source>
</evidence>
<dbReference type="InterPro" id="IPR016024">
    <property type="entry name" value="ARM-type_fold"/>
</dbReference>
<dbReference type="Proteomes" id="UP000775547">
    <property type="component" value="Unassembled WGS sequence"/>
</dbReference>
<name>A0A9P7K7Q7_9AGAR</name>
<reference evidence="1" key="1">
    <citation type="submission" date="2020-07" db="EMBL/GenBank/DDBJ databases">
        <authorList>
            <person name="Nieuwenhuis M."/>
            <person name="Van De Peppel L.J.J."/>
        </authorList>
    </citation>
    <scope>NUCLEOTIDE SEQUENCE</scope>
    <source>
        <strain evidence="1">AP01</strain>
        <tissue evidence="1">Mycelium</tissue>
    </source>
</reference>
<evidence type="ECO:0000313" key="2">
    <source>
        <dbReference type="Proteomes" id="UP000775547"/>
    </source>
</evidence>
<gene>
    <name evidence="1" type="ORF">DXG03_009698</name>
</gene>
<dbReference type="AlphaFoldDB" id="A0A9P7K7Q7"/>